<dbReference type="InterPro" id="IPR021370">
    <property type="entry name" value="DUF2987"/>
</dbReference>
<dbReference type="RefSeq" id="WP_342881454.1">
    <property type="nucleotide sequence ID" value="NZ_JBBMQS010000004.1"/>
</dbReference>
<keyword evidence="1" id="KW-0732">Signal</keyword>
<reference evidence="2 3" key="1">
    <citation type="submission" date="2024-03" db="EMBL/GenBank/DDBJ databases">
        <title>Community enrichment and isolation of bacterial strains for fucoidan degradation.</title>
        <authorList>
            <person name="Sichert A."/>
        </authorList>
    </citation>
    <scope>NUCLEOTIDE SEQUENCE [LARGE SCALE GENOMIC DNA]</scope>
    <source>
        <strain evidence="2 3">AS12</strain>
    </source>
</reference>
<sequence>MKKWLLAAWVIPSCFAVAQQSPDQSSTAKTPTLNVEYSSFYSHVRKLDDKDTSALQFAFGFKHVQSKALCHITQAYIHTQKQDIPLTVTNEQRFTVPSEKALNMAKAQVALTLSEPANQCDMSVQLETKPEWLKKQYTADELAILFTQYQTFFDDMGSFLSFLMPSVDGLVVHFSDLSLNKTLAGGAVIHNGSLHLSKDWLSEKHGLELPVLPSRITAKTVK</sequence>
<accession>A0ABU9SU83</accession>
<protein>
    <submittedName>
        <fullName evidence="2">DUF2987 domain-containing protein</fullName>
    </submittedName>
</protein>
<comment type="caution">
    <text evidence="2">The sequence shown here is derived from an EMBL/GenBank/DDBJ whole genome shotgun (WGS) entry which is preliminary data.</text>
</comment>
<evidence type="ECO:0000256" key="1">
    <source>
        <dbReference type="SAM" id="SignalP"/>
    </source>
</evidence>
<evidence type="ECO:0000313" key="2">
    <source>
        <dbReference type="EMBL" id="MEM5497437.1"/>
    </source>
</evidence>
<dbReference type="EMBL" id="JBBMQS010000004">
    <property type="protein sequence ID" value="MEM5497437.1"/>
    <property type="molecule type" value="Genomic_DNA"/>
</dbReference>
<dbReference type="Proteomes" id="UP001461163">
    <property type="component" value="Unassembled WGS sequence"/>
</dbReference>
<feature type="signal peptide" evidence="1">
    <location>
        <begin position="1"/>
        <end position="18"/>
    </location>
</feature>
<organism evidence="2 3">
    <name type="scientific">Paraglaciecola mesophila</name>
    <dbReference type="NCBI Taxonomy" id="197222"/>
    <lineage>
        <taxon>Bacteria</taxon>
        <taxon>Pseudomonadati</taxon>
        <taxon>Pseudomonadota</taxon>
        <taxon>Gammaproteobacteria</taxon>
        <taxon>Alteromonadales</taxon>
        <taxon>Alteromonadaceae</taxon>
        <taxon>Paraglaciecola</taxon>
    </lineage>
</organism>
<name>A0ABU9SU83_9ALTE</name>
<evidence type="ECO:0000313" key="3">
    <source>
        <dbReference type="Proteomes" id="UP001461163"/>
    </source>
</evidence>
<proteinExistence type="predicted"/>
<feature type="chain" id="PRO_5047103553" evidence="1">
    <location>
        <begin position="19"/>
        <end position="222"/>
    </location>
</feature>
<dbReference type="Pfam" id="PF11205">
    <property type="entry name" value="DUF2987"/>
    <property type="match status" value="1"/>
</dbReference>
<keyword evidence="3" id="KW-1185">Reference proteome</keyword>
<gene>
    <name evidence="2" type="ORF">WNY77_08545</name>
</gene>